<dbReference type="PANTHER" id="PTHR15459">
    <property type="entry name" value="POLYAMINE-MODULATED FACTOR 1"/>
    <property type="match status" value="1"/>
</dbReference>
<name>A0A0A1T6Z6_9HYPO</name>
<keyword evidence="8" id="KW-0131">Cell cycle</keyword>
<evidence type="ECO:0000256" key="2">
    <source>
        <dbReference type="ARBA" id="ARBA00004629"/>
    </source>
</evidence>
<dbReference type="GO" id="GO:0007059">
    <property type="term" value="P:chromosome segregation"/>
    <property type="evidence" value="ECO:0007669"/>
    <property type="project" value="TreeGrafter"/>
</dbReference>
<dbReference type="InterPro" id="IPR007128">
    <property type="entry name" value="PMF1/Nnf1"/>
</dbReference>
<keyword evidence="12" id="KW-1185">Reference proteome</keyword>
<protein>
    <submittedName>
        <fullName evidence="11">Uncharacterized protein</fullName>
    </submittedName>
</protein>
<feature type="region of interest" description="Disordered" evidence="10">
    <location>
        <begin position="1"/>
        <end position="46"/>
    </location>
</feature>
<gene>
    <name evidence="11" type="ORF">VHEMI02033</name>
</gene>
<evidence type="ECO:0000256" key="8">
    <source>
        <dbReference type="ARBA" id="ARBA00023306"/>
    </source>
</evidence>
<dbReference type="GO" id="GO:0051301">
    <property type="term" value="P:cell division"/>
    <property type="evidence" value="ECO:0007669"/>
    <property type="project" value="UniProtKB-KW"/>
</dbReference>
<evidence type="ECO:0000256" key="3">
    <source>
        <dbReference type="ARBA" id="ARBA00022454"/>
    </source>
</evidence>
<sequence length="234" mass="25317">MARLSNPPPPAPEEEDDTAMPDVEQHSAATTTAAAPPSVPEAEPVIPGPRAQRLLDLYARSLSHTMGKLSWDNFAACYPTFARRNEPVLKQIQQQMVIKLKEKCEAEFESIVKTRNVVRKLNELEQIAADAKARRQDSSPSAAPPQPPHTLPPQTILAAHLQPAITASQTHLNARLESMQAQNALLADQVKGQRAEIDALLSQAEAAVRDVRGANAALGPLVDELAKESRAANV</sequence>
<keyword evidence="4" id="KW-0132">Cell division</keyword>
<reference evidence="11 12" key="1">
    <citation type="journal article" date="2015" name="Genome Announc.">
        <title>Draft Genome Sequence and Gene Annotation of the Entomopathogenic Fungus Verticillium hemipterigenum.</title>
        <authorList>
            <person name="Horn F."/>
            <person name="Habel A."/>
            <person name="Scharf D.H."/>
            <person name="Dworschak J."/>
            <person name="Brakhage A.A."/>
            <person name="Guthke R."/>
            <person name="Hertweck C."/>
            <person name="Linde J."/>
        </authorList>
    </citation>
    <scope>NUCLEOTIDE SEQUENCE [LARGE SCALE GENOMIC DNA]</scope>
</reference>
<feature type="compositionally biased region" description="Pro residues" evidence="10">
    <location>
        <begin position="142"/>
        <end position="151"/>
    </location>
</feature>
<keyword evidence="9" id="KW-0137">Centromere</keyword>
<feature type="compositionally biased region" description="Low complexity" evidence="10">
    <location>
        <begin position="27"/>
        <end position="45"/>
    </location>
</feature>
<evidence type="ECO:0000256" key="10">
    <source>
        <dbReference type="SAM" id="MobiDB-lite"/>
    </source>
</evidence>
<dbReference type="GO" id="GO:0005634">
    <property type="term" value="C:nucleus"/>
    <property type="evidence" value="ECO:0007669"/>
    <property type="project" value="UniProtKB-SubCell"/>
</dbReference>
<keyword evidence="7" id="KW-0539">Nucleus</keyword>
<evidence type="ECO:0000256" key="9">
    <source>
        <dbReference type="ARBA" id="ARBA00023328"/>
    </source>
</evidence>
<feature type="compositionally biased region" description="Pro residues" evidence="10">
    <location>
        <begin position="1"/>
        <end position="11"/>
    </location>
</feature>
<evidence type="ECO:0000256" key="5">
    <source>
        <dbReference type="ARBA" id="ARBA00022776"/>
    </source>
</evidence>
<dbReference type="OrthoDB" id="18453at2759"/>
<keyword evidence="6" id="KW-0995">Kinetochore</keyword>
<dbReference type="Pfam" id="PF03980">
    <property type="entry name" value="Nnf1"/>
    <property type="match status" value="1"/>
</dbReference>
<dbReference type="PANTHER" id="PTHR15459:SF3">
    <property type="entry name" value="POLYAMINE-MODULATED FACTOR 1"/>
    <property type="match status" value="1"/>
</dbReference>
<dbReference type="GO" id="GO:0000444">
    <property type="term" value="C:MIS12/MIND type complex"/>
    <property type="evidence" value="ECO:0007669"/>
    <property type="project" value="InterPro"/>
</dbReference>
<comment type="subcellular location">
    <subcellularLocation>
        <location evidence="2">Chromosome</location>
        <location evidence="2">Centromere</location>
        <location evidence="2">Kinetochore</location>
    </subcellularLocation>
    <subcellularLocation>
        <location evidence="1">Nucleus</location>
    </subcellularLocation>
</comment>
<dbReference type="Proteomes" id="UP000039046">
    <property type="component" value="Unassembled WGS sequence"/>
</dbReference>
<dbReference type="AlphaFoldDB" id="A0A0A1T6Z6"/>
<evidence type="ECO:0000313" key="12">
    <source>
        <dbReference type="Proteomes" id="UP000039046"/>
    </source>
</evidence>
<accession>A0A0A1T6Z6</accession>
<evidence type="ECO:0000256" key="4">
    <source>
        <dbReference type="ARBA" id="ARBA00022618"/>
    </source>
</evidence>
<feature type="region of interest" description="Disordered" evidence="10">
    <location>
        <begin position="130"/>
        <end position="153"/>
    </location>
</feature>
<keyword evidence="5" id="KW-0498">Mitosis</keyword>
<dbReference type="EMBL" id="CDHN01000001">
    <property type="protein sequence ID" value="CEJ81935.1"/>
    <property type="molecule type" value="Genomic_DNA"/>
</dbReference>
<proteinExistence type="predicted"/>
<evidence type="ECO:0000256" key="6">
    <source>
        <dbReference type="ARBA" id="ARBA00022838"/>
    </source>
</evidence>
<dbReference type="HOGENOM" id="CLU_064565_1_1_1"/>
<evidence type="ECO:0000313" key="11">
    <source>
        <dbReference type="EMBL" id="CEJ81935.1"/>
    </source>
</evidence>
<evidence type="ECO:0000256" key="7">
    <source>
        <dbReference type="ARBA" id="ARBA00023242"/>
    </source>
</evidence>
<evidence type="ECO:0000256" key="1">
    <source>
        <dbReference type="ARBA" id="ARBA00004123"/>
    </source>
</evidence>
<organism evidence="11 12">
    <name type="scientific">[Torrubiella] hemipterigena</name>
    <dbReference type="NCBI Taxonomy" id="1531966"/>
    <lineage>
        <taxon>Eukaryota</taxon>
        <taxon>Fungi</taxon>
        <taxon>Dikarya</taxon>
        <taxon>Ascomycota</taxon>
        <taxon>Pezizomycotina</taxon>
        <taxon>Sordariomycetes</taxon>
        <taxon>Hypocreomycetidae</taxon>
        <taxon>Hypocreales</taxon>
        <taxon>Clavicipitaceae</taxon>
        <taxon>Clavicipitaceae incertae sedis</taxon>
        <taxon>'Torrubiella' clade</taxon>
    </lineage>
</organism>
<keyword evidence="3" id="KW-0158">Chromosome</keyword>